<accession>A0A850R1T6</accession>
<feature type="signal peptide" evidence="7">
    <location>
        <begin position="1"/>
        <end position="27"/>
    </location>
</feature>
<evidence type="ECO:0000256" key="2">
    <source>
        <dbReference type="ARBA" id="ARBA00005001"/>
    </source>
</evidence>
<dbReference type="Pfam" id="PF04349">
    <property type="entry name" value="MdoG"/>
    <property type="match status" value="1"/>
</dbReference>
<dbReference type="GO" id="GO:0051274">
    <property type="term" value="P:beta-glucan biosynthetic process"/>
    <property type="evidence" value="ECO:0007669"/>
    <property type="project" value="TreeGrafter"/>
</dbReference>
<dbReference type="InterPro" id="IPR014756">
    <property type="entry name" value="Ig_E-set"/>
</dbReference>
<comment type="subcellular location">
    <subcellularLocation>
        <location evidence="1">Periplasm</location>
    </subcellularLocation>
</comment>
<dbReference type="Gene3D" id="2.60.40.10">
    <property type="entry name" value="Immunoglobulins"/>
    <property type="match status" value="1"/>
</dbReference>
<evidence type="ECO:0000256" key="3">
    <source>
        <dbReference type="ARBA" id="ARBA00009284"/>
    </source>
</evidence>
<evidence type="ECO:0000256" key="4">
    <source>
        <dbReference type="ARBA" id="ARBA00015372"/>
    </source>
</evidence>
<evidence type="ECO:0000256" key="7">
    <source>
        <dbReference type="SAM" id="SignalP"/>
    </source>
</evidence>
<dbReference type="PROSITE" id="PS51318">
    <property type="entry name" value="TAT"/>
    <property type="match status" value="1"/>
</dbReference>
<dbReference type="RefSeq" id="WP_176975380.1">
    <property type="nucleotide sequence ID" value="NZ_JABZEO010000003.1"/>
</dbReference>
<dbReference type="InterPro" id="IPR006311">
    <property type="entry name" value="TAT_signal"/>
</dbReference>
<keyword evidence="6" id="KW-0574">Periplasm</keyword>
<feature type="domain" description="Glucan biosynthesis periplasmic MdoG C-terminal" evidence="8">
    <location>
        <begin position="37"/>
        <end position="512"/>
    </location>
</feature>
<evidence type="ECO:0000256" key="1">
    <source>
        <dbReference type="ARBA" id="ARBA00004418"/>
    </source>
</evidence>
<evidence type="ECO:0000313" key="10">
    <source>
        <dbReference type="Proteomes" id="UP000592294"/>
    </source>
</evidence>
<comment type="similarity">
    <text evidence="3">Belongs to the OpgD/OpgG family.</text>
</comment>
<dbReference type="InterPro" id="IPR007444">
    <property type="entry name" value="Glucan_biosyn_MdoG_C"/>
</dbReference>
<dbReference type="PANTHER" id="PTHR30504:SF3">
    <property type="entry name" value="GLUCANS BIOSYNTHESIS PROTEIN D"/>
    <property type="match status" value="1"/>
</dbReference>
<evidence type="ECO:0000256" key="5">
    <source>
        <dbReference type="ARBA" id="ARBA00022729"/>
    </source>
</evidence>
<dbReference type="SUPFAM" id="SSF81296">
    <property type="entry name" value="E set domains"/>
    <property type="match status" value="1"/>
</dbReference>
<dbReference type="InterPro" id="IPR011013">
    <property type="entry name" value="Gal_mutarotase_sf_dom"/>
</dbReference>
<dbReference type="GO" id="GO:0030288">
    <property type="term" value="C:outer membrane-bounded periplasmic space"/>
    <property type="evidence" value="ECO:0007669"/>
    <property type="project" value="TreeGrafter"/>
</dbReference>
<dbReference type="SUPFAM" id="SSF74650">
    <property type="entry name" value="Galactose mutarotase-like"/>
    <property type="match status" value="1"/>
</dbReference>
<name>A0A850R1T6_9GAMM</name>
<comment type="pathway">
    <text evidence="2">Glycan metabolism; osmoregulated periplasmic glucan (OPG) biosynthesis.</text>
</comment>
<dbReference type="PIRSF" id="PIRSF006281">
    <property type="entry name" value="MdoG"/>
    <property type="match status" value="1"/>
</dbReference>
<dbReference type="UniPathway" id="UPA00637"/>
<dbReference type="Gene3D" id="2.70.98.10">
    <property type="match status" value="1"/>
</dbReference>
<evidence type="ECO:0000256" key="6">
    <source>
        <dbReference type="ARBA" id="ARBA00022764"/>
    </source>
</evidence>
<evidence type="ECO:0000259" key="8">
    <source>
        <dbReference type="Pfam" id="PF04349"/>
    </source>
</evidence>
<dbReference type="EMBL" id="JABZEO010000003">
    <property type="protein sequence ID" value="NVZ08589.1"/>
    <property type="molecule type" value="Genomic_DNA"/>
</dbReference>
<dbReference type="PANTHER" id="PTHR30504">
    <property type="entry name" value="GLUCANS BIOSYNTHESIS PROTEIN"/>
    <property type="match status" value="1"/>
</dbReference>
<dbReference type="GO" id="GO:0030246">
    <property type="term" value="F:carbohydrate binding"/>
    <property type="evidence" value="ECO:0007669"/>
    <property type="project" value="InterPro"/>
</dbReference>
<dbReference type="FunFam" id="2.70.98.10:FF:000001">
    <property type="entry name" value="Glucans biosynthesis protein G"/>
    <property type="match status" value="1"/>
</dbReference>
<dbReference type="GO" id="GO:0003824">
    <property type="term" value="F:catalytic activity"/>
    <property type="evidence" value="ECO:0007669"/>
    <property type="project" value="InterPro"/>
</dbReference>
<sequence length="521" mass="58043">MLTRRELLQTLLALAGSWAALPSTSRAAPTGTSAAPFSYDWLRSEARRLAAKPYIAPSENVPAWVEQLDWDAYQSIRFDPQHALWRAEGLPFQARLFHLGLYFKHAVQIHEVVDGLAYPIHYSAGLFDYGERVGQPERLEDIGFAGFRVHVGPDFERDMFSFLGASYFRAVGGTKQYGLSARGLAIDTGLARPEEFPEFRQFWLERPGPESTGVTVHALLDSPSVAGAYRFRITPGEMTLMDVDAALYPRRAVERLGIAPLTSMYQYGENDRRVSDDFRGEIHDSDGLSIHTGSGEWIWRPLVNSPVLRVNSFLDRNPKGFGLLQRDRDFDHYLDDGAWYDLRPSVWVEPVGDWGDGAVQLVEIPTADETFDNIVAFWNPAQGFVPGQEQRFSYRLHWGSQTPIPDPVAAVISTRIGAGGIVGQKNRPPSRKFVIDFEGGRLDGLTAKASVTPVITASRGTLSDQAARPLLGTKAWRCSFDLLSEGDEPVDLRCYLRDDEGGALTETWLYQWTPASARGAC</sequence>
<dbReference type="InterPro" id="IPR014438">
    <property type="entry name" value="Glucan_biosyn_MdoG/MdoD"/>
</dbReference>
<dbReference type="InterPro" id="IPR014718">
    <property type="entry name" value="GH-type_carb-bd"/>
</dbReference>
<gene>
    <name evidence="9" type="ORF">HW932_04870</name>
</gene>
<comment type="caution">
    <text evidence="9">The sequence shown here is derived from an EMBL/GenBank/DDBJ whole genome shotgun (WGS) entry which is preliminary data.</text>
</comment>
<feature type="chain" id="PRO_5032562714" description="Glucans biosynthesis protein D" evidence="7">
    <location>
        <begin position="28"/>
        <end position="521"/>
    </location>
</feature>
<evidence type="ECO:0000313" key="9">
    <source>
        <dbReference type="EMBL" id="NVZ08589.1"/>
    </source>
</evidence>
<keyword evidence="10" id="KW-1185">Reference proteome</keyword>
<dbReference type="Proteomes" id="UP000592294">
    <property type="component" value="Unassembled WGS sequence"/>
</dbReference>
<protein>
    <recommendedName>
        <fullName evidence="4">Glucans biosynthesis protein D</fullName>
    </recommendedName>
</protein>
<dbReference type="InterPro" id="IPR013783">
    <property type="entry name" value="Ig-like_fold"/>
</dbReference>
<keyword evidence="5 7" id="KW-0732">Signal</keyword>
<dbReference type="AlphaFoldDB" id="A0A850R1T6"/>
<proteinExistence type="inferred from homology"/>
<organism evidence="9 10">
    <name type="scientific">Allochromatium humboldtianum</name>
    <dbReference type="NCBI Taxonomy" id="504901"/>
    <lineage>
        <taxon>Bacteria</taxon>
        <taxon>Pseudomonadati</taxon>
        <taxon>Pseudomonadota</taxon>
        <taxon>Gammaproteobacteria</taxon>
        <taxon>Chromatiales</taxon>
        <taxon>Chromatiaceae</taxon>
        <taxon>Allochromatium</taxon>
    </lineage>
</organism>
<reference evidence="9 10" key="1">
    <citation type="submission" date="2020-06" db="EMBL/GenBank/DDBJ databases">
        <title>Whole-genome sequence of Allochromatium humboldtianum DSM 21881, type strain.</title>
        <authorList>
            <person name="Kyndt J.A."/>
            <person name="Meyer T.E."/>
        </authorList>
    </citation>
    <scope>NUCLEOTIDE SEQUENCE [LARGE SCALE GENOMIC DNA]</scope>
    <source>
        <strain evidence="9 10">DSM 21881</strain>
    </source>
</reference>